<dbReference type="PANTHER" id="PTHR30011">
    <property type="entry name" value="ALKANESULFONATE MONOOXYGENASE-RELATED"/>
    <property type="match status" value="1"/>
</dbReference>
<evidence type="ECO:0000256" key="3">
    <source>
        <dbReference type="ARBA" id="ARBA00023002"/>
    </source>
</evidence>
<name>A0A2T0QYI5_9ACTN</name>
<dbReference type="InterPro" id="IPR051260">
    <property type="entry name" value="Diverse_substr_monoxygenases"/>
</dbReference>
<accession>A0A2T0QYI5</accession>
<comment type="caution">
    <text evidence="6">The sequence shown here is derived from an EMBL/GenBank/DDBJ whole genome shotgun (WGS) entry which is preliminary data.</text>
</comment>
<dbReference type="RefSeq" id="WP_106214830.1">
    <property type="nucleotide sequence ID" value="NZ_PVZF01000014.1"/>
</dbReference>
<dbReference type="AlphaFoldDB" id="A0A2T0QYI5"/>
<dbReference type="Gene3D" id="3.20.20.30">
    <property type="entry name" value="Luciferase-like domain"/>
    <property type="match status" value="1"/>
</dbReference>
<evidence type="ECO:0000256" key="1">
    <source>
        <dbReference type="ARBA" id="ARBA00022630"/>
    </source>
</evidence>
<dbReference type="InterPro" id="IPR011251">
    <property type="entry name" value="Luciferase-like_dom"/>
</dbReference>
<evidence type="ECO:0000313" key="7">
    <source>
        <dbReference type="Proteomes" id="UP000238083"/>
    </source>
</evidence>
<proteinExistence type="predicted"/>
<reference evidence="6 7" key="1">
    <citation type="submission" date="2018-03" db="EMBL/GenBank/DDBJ databases">
        <title>Genomic Encyclopedia of Archaeal and Bacterial Type Strains, Phase II (KMG-II): from individual species to whole genera.</title>
        <authorList>
            <person name="Goeker M."/>
        </authorList>
    </citation>
    <scope>NUCLEOTIDE SEQUENCE [LARGE SCALE GENOMIC DNA]</scope>
    <source>
        <strain evidence="6 7">DSM 19711</strain>
    </source>
</reference>
<evidence type="ECO:0000256" key="2">
    <source>
        <dbReference type="ARBA" id="ARBA00022643"/>
    </source>
</evidence>
<evidence type="ECO:0000259" key="5">
    <source>
        <dbReference type="Pfam" id="PF00296"/>
    </source>
</evidence>
<evidence type="ECO:0000313" key="6">
    <source>
        <dbReference type="EMBL" id="PRY11188.1"/>
    </source>
</evidence>
<keyword evidence="4 6" id="KW-0503">Monooxygenase</keyword>
<dbReference type="SUPFAM" id="SSF51679">
    <property type="entry name" value="Bacterial luciferase-like"/>
    <property type="match status" value="1"/>
</dbReference>
<dbReference type="InterPro" id="IPR036661">
    <property type="entry name" value="Luciferase-like_sf"/>
</dbReference>
<gene>
    <name evidence="6" type="ORF">CLV37_114143</name>
</gene>
<keyword evidence="1" id="KW-0285">Flavoprotein</keyword>
<dbReference type="GO" id="GO:0016705">
    <property type="term" value="F:oxidoreductase activity, acting on paired donors, with incorporation or reduction of molecular oxygen"/>
    <property type="evidence" value="ECO:0007669"/>
    <property type="project" value="InterPro"/>
</dbReference>
<dbReference type="Proteomes" id="UP000238083">
    <property type="component" value="Unassembled WGS sequence"/>
</dbReference>
<dbReference type="PANTHER" id="PTHR30011:SF16">
    <property type="entry name" value="C2H2 FINGER DOMAIN TRANSCRIPTION FACTOR (EUROFUNG)-RELATED"/>
    <property type="match status" value="1"/>
</dbReference>
<keyword evidence="2" id="KW-0288">FMN</keyword>
<keyword evidence="7" id="KW-1185">Reference proteome</keyword>
<protein>
    <submittedName>
        <fullName evidence="6">Luciferase-like monooxygenase</fullName>
    </submittedName>
</protein>
<dbReference type="GO" id="GO:0004497">
    <property type="term" value="F:monooxygenase activity"/>
    <property type="evidence" value="ECO:0007669"/>
    <property type="project" value="UniProtKB-KW"/>
</dbReference>
<feature type="domain" description="Luciferase-like" evidence="5">
    <location>
        <begin position="72"/>
        <end position="241"/>
    </location>
</feature>
<evidence type="ECO:0000256" key="4">
    <source>
        <dbReference type="ARBA" id="ARBA00023033"/>
    </source>
</evidence>
<dbReference type="EMBL" id="PVZF01000014">
    <property type="protein sequence ID" value="PRY11188.1"/>
    <property type="molecule type" value="Genomic_DNA"/>
</dbReference>
<sequence length="311" mass="32556">MTRMTRWRWGAVTTFPRWAADGDVPVELLRRLGRAGAGLVLVDPAGDGPQLEGTALAGFASAVPAAPAVLAGVRSAEVPPYLLARELVTLDHLTHGRSGWWCIDVTEHPGRADEHLDVVARLCASWEPDAVVQDRVSGAYADHRKVHPIEHTGTHYAVRGPLNTVPPRARPVVVLDGSAPAVVDVAARRADVLVLDTGRDTGPGGPAGSRDEHADAVARLRAGLVAAGRDVSACAVLVRLPADTPAADVVAAVRDRGADGFLLDVPLVAGPALDRTLTAITAGLVPDLVRDGLLAPVRAPGPTLRELLEEN</sequence>
<keyword evidence="3" id="KW-0560">Oxidoreductase</keyword>
<dbReference type="Pfam" id="PF00296">
    <property type="entry name" value="Bac_luciferase"/>
    <property type="match status" value="1"/>
</dbReference>
<organism evidence="6 7">
    <name type="scientific">Kineococcus rhizosphaerae</name>
    <dbReference type="NCBI Taxonomy" id="559628"/>
    <lineage>
        <taxon>Bacteria</taxon>
        <taxon>Bacillati</taxon>
        <taxon>Actinomycetota</taxon>
        <taxon>Actinomycetes</taxon>
        <taxon>Kineosporiales</taxon>
        <taxon>Kineosporiaceae</taxon>
        <taxon>Kineococcus</taxon>
    </lineage>
</organism>